<gene>
    <name evidence="1" type="ORF">METZ01_LOCUS7355</name>
</gene>
<name>A0A381NIZ9_9ZZZZ</name>
<evidence type="ECO:0000313" key="1">
    <source>
        <dbReference type="EMBL" id="SUZ54501.1"/>
    </source>
</evidence>
<organism evidence="1">
    <name type="scientific">marine metagenome</name>
    <dbReference type="NCBI Taxonomy" id="408172"/>
    <lineage>
        <taxon>unclassified sequences</taxon>
        <taxon>metagenomes</taxon>
        <taxon>ecological metagenomes</taxon>
    </lineage>
</organism>
<dbReference type="AlphaFoldDB" id="A0A381NIZ9"/>
<dbReference type="EMBL" id="UINC01000391">
    <property type="protein sequence ID" value="SUZ54501.1"/>
    <property type="molecule type" value="Genomic_DNA"/>
</dbReference>
<accession>A0A381NIZ9</accession>
<reference evidence="1" key="1">
    <citation type="submission" date="2018-05" db="EMBL/GenBank/DDBJ databases">
        <authorList>
            <person name="Lanie J.A."/>
            <person name="Ng W.-L."/>
            <person name="Kazmierczak K.M."/>
            <person name="Andrzejewski T.M."/>
            <person name="Davidsen T.M."/>
            <person name="Wayne K.J."/>
            <person name="Tettelin H."/>
            <person name="Glass J.I."/>
            <person name="Rusch D."/>
            <person name="Podicherti R."/>
            <person name="Tsui H.-C.T."/>
            <person name="Winkler M.E."/>
        </authorList>
    </citation>
    <scope>NUCLEOTIDE SEQUENCE</scope>
</reference>
<sequence>MPITTRKPAPATILQKFRAITEGYLLQVAQGEMVRKYPNTGTKPASKEGFIYKLLPILFLPGFRLTPWFIKHRLLRFFFVHPEQEWPKRPWEES</sequence>
<proteinExistence type="predicted"/>
<protein>
    <submittedName>
        <fullName evidence="1">Uncharacterized protein</fullName>
    </submittedName>
</protein>